<feature type="domain" description="AMP-dependent synthetase/ligase" evidence="6">
    <location>
        <begin position="6"/>
        <end position="332"/>
    </location>
</feature>
<dbReference type="PANTHER" id="PTHR43201">
    <property type="entry name" value="ACYL-COA SYNTHETASE"/>
    <property type="match status" value="1"/>
</dbReference>
<dbReference type="KEGG" id="sscu:CEP64_04230"/>
<dbReference type="InterPro" id="IPR045851">
    <property type="entry name" value="AMP-bd_C_sf"/>
</dbReference>
<dbReference type="HAMAP" id="MF_00731">
    <property type="entry name" value="MenE"/>
    <property type="match status" value="1"/>
</dbReference>
<dbReference type="AlphaFoldDB" id="A0AAI8GTE8"/>
<dbReference type="InterPro" id="IPR000873">
    <property type="entry name" value="AMP-dep_synth/lig_dom"/>
</dbReference>
<dbReference type="Gene3D" id="3.40.50.12780">
    <property type="entry name" value="N-terminal domain of ligase-like"/>
    <property type="match status" value="1"/>
</dbReference>
<dbReference type="NCBIfam" id="TIGR01923">
    <property type="entry name" value="menE"/>
    <property type="match status" value="1"/>
</dbReference>
<dbReference type="GO" id="GO:0009234">
    <property type="term" value="P:menaquinone biosynthetic process"/>
    <property type="evidence" value="ECO:0007669"/>
    <property type="project" value="UniProtKB-UniRule"/>
</dbReference>
<evidence type="ECO:0000313" key="9">
    <source>
        <dbReference type="Proteomes" id="UP000197058"/>
    </source>
</evidence>
<dbReference type="GO" id="GO:0008756">
    <property type="term" value="F:o-succinylbenzoate-CoA ligase activity"/>
    <property type="evidence" value="ECO:0007669"/>
    <property type="project" value="UniProtKB-UniRule"/>
</dbReference>
<evidence type="ECO:0000259" key="7">
    <source>
        <dbReference type="Pfam" id="PF13193"/>
    </source>
</evidence>
<keyword evidence="4 5" id="KW-0067">ATP-binding</keyword>
<dbReference type="InterPro" id="IPR025110">
    <property type="entry name" value="AMP-bd_C"/>
</dbReference>
<sequence>MKHWIEQQVARTPHKIAIQQGDVELTYEELFNDSKNKAQYIKLLQLKRVGLYIKNDIKHASLIIAAWLANVEVVMINTKLTPVEIEQQLDSIGVQTVFTFKPLHIKQNCIDIEEIYLDDSKVEEYDFTFDMNEIATIMFTSGTTGPAKAVPQTFSNHYFSAMGCKESLGYDESTRWLSVLPIYHISGLSVLIRSLIEGFTLILEPKFDVDCVIHLIKNDNITHISLVPQTLQWLMQDELTQPYQLEKILLGGAKLSETMINKALDNQLPIYNSFGMTETCSQFVTASPEMLREEPSTVGKVPSNVRLKILNQNEEGHGEVAVSGGNVMNGYLTGSQNSDTFEDGYFKTGDVGSIDDSGYVYIYDRRKDLIISGGENIYPFEIEHVILIHPDVQNCVVVPVDDKKWGQVPALVYEAEQTIQDDTFKNILNNKLAKYKHPKYFYKINEIPRTSTGKLSRYKVKAWVMNEKK</sequence>
<comment type="catalytic activity">
    <reaction evidence="5">
        <text>2-succinylbenzoate + ATP + CoA = 2-succinylbenzoyl-CoA + AMP + diphosphate</text>
        <dbReference type="Rhea" id="RHEA:17009"/>
        <dbReference type="ChEBI" id="CHEBI:18325"/>
        <dbReference type="ChEBI" id="CHEBI:30616"/>
        <dbReference type="ChEBI" id="CHEBI:33019"/>
        <dbReference type="ChEBI" id="CHEBI:57287"/>
        <dbReference type="ChEBI" id="CHEBI:57364"/>
        <dbReference type="ChEBI" id="CHEBI:456215"/>
        <dbReference type="EC" id="6.2.1.26"/>
    </reaction>
</comment>
<dbReference type="InterPro" id="IPR010192">
    <property type="entry name" value="MenE"/>
</dbReference>
<keyword evidence="1 5" id="KW-0474">Menaquinone biosynthesis</keyword>
<dbReference type="PROSITE" id="PS00455">
    <property type="entry name" value="AMP_BINDING"/>
    <property type="match status" value="1"/>
</dbReference>
<organism evidence="8 9">
    <name type="scientific">Mammaliicoccus sciuri</name>
    <name type="common">Staphylococcus sciuri</name>
    <dbReference type="NCBI Taxonomy" id="1296"/>
    <lineage>
        <taxon>Bacteria</taxon>
        <taxon>Bacillati</taxon>
        <taxon>Bacillota</taxon>
        <taxon>Bacilli</taxon>
        <taxon>Bacillales</taxon>
        <taxon>Staphylococcaceae</taxon>
        <taxon>Mammaliicoccus</taxon>
    </lineage>
</organism>
<dbReference type="RefSeq" id="WP_088592271.1">
    <property type="nucleotide sequence ID" value="NZ_CP022046.2"/>
</dbReference>
<comment type="similarity">
    <text evidence="5">Belongs to the ATP-dependent AMP-binding enzyme family. MenE subfamily.</text>
</comment>
<reference evidence="9" key="1">
    <citation type="submission" date="2017-06" db="EMBL/GenBank/DDBJ databases">
        <title>FDA dAtabase for Regulatory Grade micrObial Sequences (FDA-ARGOS): Supporting development and validation of Infectious Disease Dx tests.</title>
        <authorList>
            <person name="Goldberg B."/>
            <person name="Campos J."/>
            <person name="Tallon L."/>
            <person name="Sadzewicz L."/>
            <person name="Sengamalay N."/>
            <person name="Ott S."/>
            <person name="Godinez A."/>
            <person name="Nagaraj S."/>
            <person name="Vavikolanu K."/>
            <person name="Nadendla S."/>
            <person name="George J."/>
            <person name="Geyer C."/>
            <person name="Sichtig H."/>
        </authorList>
    </citation>
    <scope>NUCLEOTIDE SEQUENCE [LARGE SCALE GENOMIC DNA]</scope>
    <source>
        <strain evidence="9">FDAARGOS_285</strain>
    </source>
</reference>
<keyword evidence="3 5" id="KW-0547">Nucleotide-binding</keyword>
<dbReference type="SUPFAM" id="SSF56801">
    <property type="entry name" value="Acetyl-CoA synthetase-like"/>
    <property type="match status" value="1"/>
</dbReference>
<evidence type="ECO:0000256" key="4">
    <source>
        <dbReference type="ARBA" id="ARBA00022840"/>
    </source>
</evidence>
<dbReference type="InterPro" id="IPR020845">
    <property type="entry name" value="AMP-binding_CS"/>
</dbReference>
<feature type="domain" description="AMP-binding enzyme C-terminal" evidence="7">
    <location>
        <begin position="381"/>
        <end position="454"/>
    </location>
</feature>
<gene>
    <name evidence="5 8" type="primary">menE</name>
    <name evidence="8" type="ORF">CEP64_04230</name>
</gene>
<dbReference type="PANTHER" id="PTHR43201:SF5">
    <property type="entry name" value="MEDIUM-CHAIN ACYL-COA LIGASE ACSF2, MITOCHONDRIAL"/>
    <property type="match status" value="1"/>
</dbReference>
<name>A0AAI8GTE8_MAMSC</name>
<comment type="pathway">
    <text evidence="5">Quinol/quinone metabolism; menaquinone biosynthesis.</text>
</comment>
<dbReference type="Gene3D" id="3.30.300.30">
    <property type="match status" value="1"/>
</dbReference>
<evidence type="ECO:0000313" key="8">
    <source>
        <dbReference type="EMBL" id="ASE33804.1"/>
    </source>
</evidence>
<evidence type="ECO:0000256" key="1">
    <source>
        <dbReference type="ARBA" id="ARBA00022428"/>
    </source>
</evidence>
<dbReference type="EC" id="6.2.1.26" evidence="5"/>
<evidence type="ECO:0000256" key="5">
    <source>
        <dbReference type="HAMAP-Rule" id="MF_00731"/>
    </source>
</evidence>
<comment type="function">
    <text evidence="5">Converts 2-succinylbenzoate (OSB) to 2-succinylbenzoyl-CoA (OSB-CoA).</text>
</comment>
<keyword evidence="2 5" id="KW-0436">Ligase</keyword>
<evidence type="ECO:0000256" key="3">
    <source>
        <dbReference type="ARBA" id="ARBA00022741"/>
    </source>
</evidence>
<dbReference type="Pfam" id="PF00501">
    <property type="entry name" value="AMP-binding"/>
    <property type="match status" value="1"/>
</dbReference>
<comment type="pathway">
    <text evidence="5">Quinol/quinone metabolism; 1,4-dihydroxy-2-naphthoate biosynthesis; 1,4-dihydroxy-2-naphthoate from chorismate: step 5/7.</text>
</comment>
<dbReference type="GO" id="GO:0006631">
    <property type="term" value="P:fatty acid metabolic process"/>
    <property type="evidence" value="ECO:0007669"/>
    <property type="project" value="TreeGrafter"/>
</dbReference>
<accession>A0AAI8GTE8</accession>
<dbReference type="Proteomes" id="UP000197058">
    <property type="component" value="Chromosome"/>
</dbReference>
<proteinExistence type="inferred from homology"/>
<dbReference type="GO" id="GO:0005524">
    <property type="term" value="F:ATP binding"/>
    <property type="evidence" value="ECO:0007669"/>
    <property type="project" value="UniProtKB-KW"/>
</dbReference>
<dbReference type="InterPro" id="IPR042099">
    <property type="entry name" value="ANL_N_sf"/>
</dbReference>
<dbReference type="Pfam" id="PF13193">
    <property type="entry name" value="AMP-binding_C"/>
    <property type="match status" value="1"/>
</dbReference>
<protein>
    <recommendedName>
        <fullName evidence="5">2-succinylbenzoate--CoA ligase</fullName>
        <ecNumber evidence="5">6.2.1.26</ecNumber>
    </recommendedName>
    <alternativeName>
        <fullName evidence="5">o-succinylbenzoyl-CoA synthetase</fullName>
        <shortName evidence="5">OSB-CoA synthetase</shortName>
    </alternativeName>
</protein>
<dbReference type="GO" id="GO:0031956">
    <property type="term" value="F:medium-chain fatty acid-CoA ligase activity"/>
    <property type="evidence" value="ECO:0007669"/>
    <property type="project" value="TreeGrafter"/>
</dbReference>
<dbReference type="EMBL" id="CP022046">
    <property type="protein sequence ID" value="ASE33804.1"/>
    <property type="molecule type" value="Genomic_DNA"/>
</dbReference>
<evidence type="ECO:0000256" key="2">
    <source>
        <dbReference type="ARBA" id="ARBA00022598"/>
    </source>
</evidence>
<evidence type="ECO:0000259" key="6">
    <source>
        <dbReference type="Pfam" id="PF00501"/>
    </source>
</evidence>